<dbReference type="InterPro" id="IPR042099">
    <property type="entry name" value="ANL_N_sf"/>
</dbReference>
<proteinExistence type="inferred from homology"/>
<dbReference type="SUPFAM" id="SSF56801">
    <property type="entry name" value="Acetyl-CoA synthetase-like"/>
    <property type="match status" value="1"/>
</dbReference>
<dbReference type="InterPro" id="IPR020845">
    <property type="entry name" value="AMP-binding_CS"/>
</dbReference>
<dbReference type="AlphaFoldDB" id="A0A6A6X1A3"/>
<keyword evidence="2" id="KW-0597">Phosphoprotein</keyword>
<keyword evidence="6" id="KW-1185">Reference proteome</keyword>
<dbReference type="Proteomes" id="UP000799757">
    <property type="component" value="Unassembled WGS sequence"/>
</dbReference>
<dbReference type="Gene3D" id="3.40.50.12780">
    <property type="entry name" value="N-terminal domain of ligase-like"/>
    <property type="match status" value="1"/>
</dbReference>
<organism evidence="5 6">
    <name type="scientific">Melanomma pulvis-pyrius CBS 109.77</name>
    <dbReference type="NCBI Taxonomy" id="1314802"/>
    <lineage>
        <taxon>Eukaryota</taxon>
        <taxon>Fungi</taxon>
        <taxon>Dikarya</taxon>
        <taxon>Ascomycota</taxon>
        <taxon>Pezizomycotina</taxon>
        <taxon>Dothideomycetes</taxon>
        <taxon>Pleosporomycetidae</taxon>
        <taxon>Pleosporales</taxon>
        <taxon>Melanommataceae</taxon>
        <taxon>Melanomma</taxon>
    </lineage>
</organism>
<dbReference type="SMART" id="SM00823">
    <property type="entry name" value="PKS_PP"/>
    <property type="match status" value="1"/>
</dbReference>
<evidence type="ECO:0000256" key="2">
    <source>
        <dbReference type="ARBA" id="ARBA00022553"/>
    </source>
</evidence>
<dbReference type="PROSITE" id="PS50075">
    <property type="entry name" value="CARRIER"/>
    <property type="match status" value="1"/>
</dbReference>
<dbReference type="PANTHER" id="PTHR24096:SF267">
    <property type="entry name" value="MALONATE--COA LIGASE ACSF3, MITOCHONDRIAL"/>
    <property type="match status" value="1"/>
</dbReference>
<evidence type="ECO:0000259" key="4">
    <source>
        <dbReference type="PROSITE" id="PS50075"/>
    </source>
</evidence>
<feature type="domain" description="Carrier" evidence="4">
    <location>
        <begin position="565"/>
        <end position="642"/>
    </location>
</feature>
<dbReference type="SUPFAM" id="SSF53474">
    <property type="entry name" value="alpha/beta-Hydrolases"/>
    <property type="match status" value="1"/>
</dbReference>
<dbReference type="EMBL" id="MU002101">
    <property type="protein sequence ID" value="KAF2789978.1"/>
    <property type="molecule type" value="Genomic_DNA"/>
</dbReference>
<comment type="similarity">
    <text evidence="3">Belongs to the NRP synthetase family.</text>
</comment>
<evidence type="ECO:0000256" key="3">
    <source>
        <dbReference type="ARBA" id="ARBA00029454"/>
    </source>
</evidence>
<dbReference type="InterPro" id="IPR000873">
    <property type="entry name" value="AMP-dep_synth/lig_dom"/>
</dbReference>
<dbReference type="InterPro" id="IPR029058">
    <property type="entry name" value="AB_hydrolase_fold"/>
</dbReference>
<dbReference type="InterPro" id="IPR020806">
    <property type="entry name" value="PKS_PP-bd"/>
</dbReference>
<gene>
    <name evidence="5" type="ORF">K505DRAFT_352241</name>
</gene>
<sequence length="949" mass="104463">MYLLDSHISPLEVSYRTLYELAQQNSKIIRSLQEFREKKPILLHLEDQWDTIVWFWSVILADGLPVLSSSLSHVDEHRQRYLEGLSKLLESPICFTREDKIPLFDGNHTFKIESIESMTPGRFRVDSPNTGLRVSDSAPISETQSGSVESSSSLAMLMLTSGSTGNPKAVCLTHQQVLAAVKGKASVRSLSAGRPFLNWIGLDHVASLVEIHLQAMWLGVDQVHVPAAAVVSSPKLFLDLLSRHRVSRSFAPNFFLAKLASTIDAEPELETAGWDLSSLTVLASGGELNDVETCLAASAIFESYGSPRNVITTGFGMTETCAGAIFNLECPGADVDKGRSVASLGKCMQGIEMRVTIPSAKDDSITIASSDEPGDLEVRGDVVFKAYYRNPEATKEAFTTDGWFRTGDQAKIDMEGDLHLIGRVKDVININGVKFSTSDIQTSVERAVNSHVGRVICFPSRAVHTEQVTVAYTQKEALMEPREMLQVEELISQTCVISTGSRPLVFSLQDDAPAILPVSALGKISRAKMTSLFQEGYFDEAVLLHRQTMESVQKQKQGTVATTIQGASPAEKLLIEDFIQTLGVPDYMVGLDTRIFDLGSTSMDLMRLQRRIDTRLGIVVPIILLMRNPTPRSLATSLQLNAPLPSDSVESSEQIEQSVIAATQEIEYEPIVTFSSGGGKTPLWLIHPGVGEVLVFVGLAQHLRADDRPVYALRARGFEAGQERFGSIGEAVQRYVDAIRQRQPRGPYALAGYSYGTMLAFEVAKRLDAADGIGAVQFLGSFNLPPHIKTRMRHLNWNICLLHLSWFLDLVSEVVVEGIDEHQFRLESRDDALEKLLAAASRERLNELGLGRHELVRWADVAFGLQSMAVDYDPSGQVAGIDVFHAIPLKVAAASREEWVEVHLSKWGDFSASEPRFHKVGGAHYTMIGPEHVSSFSQTLIEALHRRGL</sequence>
<dbReference type="Pfam" id="PF00975">
    <property type="entry name" value="Thioesterase"/>
    <property type="match status" value="1"/>
</dbReference>
<protein>
    <submittedName>
        <fullName evidence="5">Acetyl-CoA synthetase-like protein</fullName>
    </submittedName>
</protein>
<dbReference type="GO" id="GO:0006633">
    <property type="term" value="P:fatty acid biosynthetic process"/>
    <property type="evidence" value="ECO:0007669"/>
    <property type="project" value="TreeGrafter"/>
</dbReference>
<dbReference type="Pfam" id="PF00550">
    <property type="entry name" value="PP-binding"/>
    <property type="match status" value="1"/>
</dbReference>
<dbReference type="Pfam" id="PF00501">
    <property type="entry name" value="AMP-binding"/>
    <property type="match status" value="1"/>
</dbReference>
<dbReference type="GO" id="GO:0031177">
    <property type="term" value="F:phosphopantetheine binding"/>
    <property type="evidence" value="ECO:0007669"/>
    <property type="project" value="InterPro"/>
</dbReference>
<evidence type="ECO:0000313" key="6">
    <source>
        <dbReference type="Proteomes" id="UP000799757"/>
    </source>
</evidence>
<evidence type="ECO:0000313" key="5">
    <source>
        <dbReference type="EMBL" id="KAF2789978.1"/>
    </source>
</evidence>
<dbReference type="Gene3D" id="1.10.1200.10">
    <property type="entry name" value="ACP-like"/>
    <property type="match status" value="1"/>
</dbReference>
<dbReference type="InterPro" id="IPR001031">
    <property type="entry name" value="Thioesterase"/>
</dbReference>
<accession>A0A6A6X1A3</accession>
<dbReference type="OrthoDB" id="10253869at2759"/>
<dbReference type="InterPro" id="IPR009081">
    <property type="entry name" value="PP-bd_ACP"/>
</dbReference>
<dbReference type="Gene3D" id="3.30.300.30">
    <property type="match status" value="1"/>
</dbReference>
<name>A0A6A6X1A3_9PLEO</name>
<dbReference type="PANTHER" id="PTHR24096">
    <property type="entry name" value="LONG-CHAIN-FATTY-ACID--COA LIGASE"/>
    <property type="match status" value="1"/>
</dbReference>
<keyword evidence="1" id="KW-0596">Phosphopantetheine</keyword>
<dbReference type="InterPro" id="IPR036736">
    <property type="entry name" value="ACP-like_sf"/>
</dbReference>
<dbReference type="GO" id="GO:0031957">
    <property type="term" value="F:very long-chain fatty acid-CoA ligase activity"/>
    <property type="evidence" value="ECO:0007669"/>
    <property type="project" value="TreeGrafter"/>
</dbReference>
<dbReference type="PROSITE" id="PS00455">
    <property type="entry name" value="AMP_BINDING"/>
    <property type="match status" value="1"/>
</dbReference>
<dbReference type="SUPFAM" id="SSF47336">
    <property type="entry name" value="ACP-like"/>
    <property type="match status" value="1"/>
</dbReference>
<evidence type="ECO:0000256" key="1">
    <source>
        <dbReference type="ARBA" id="ARBA00022450"/>
    </source>
</evidence>
<dbReference type="Gene3D" id="3.40.50.1820">
    <property type="entry name" value="alpha/beta hydrolase"/>
    <property type="match status" value="1"/>
</dbReference>
<reference evidence="5" key="1">
    <citation type="journal article" date="2020" name="Stud. Mycol.">
        <title>101 Dothideomycetes genomes: a test case for predicting lifestyles and emergence of pathogens.</title>
        <authorList>
            <person name="Haridas S."/>
            <person name="Albert R."/>
            <person name="Binder M."/>
            <person name="Bloem J."/>
            <person name="Labutti K."/>
            <person name="Salamov A."/>
            <person name="Andreopoulos B."/>
            <person name="Baker S."/>
            <person name="Barry K."/>
            <person name="Bills G."/>
            <person name="Bluhm B."/>
            <person name="Cannon C."/>
            <person name="Castanera R."/>
            <person name="Culley D."/>
            <person name="Daum C."/>
            <person name="Ezra D."/>
            <person name="Gonzalez J."/>
            <person name="Henrissat B."/>
            <person name="Kuo A."/>
            <person name="Liang C."/>
            <person name="Lipzen A."/>
            <person name="Lutzoni F."/>
            <person name="Magnuson J."/>
            <person name="Mondo S."/>
            <person name="Nolan M."/>
            <person name="Ohm R."/>
            <person name="Pangilinan J."/>
            <person name="Park H.-J."/>
            <person name="Ramirez L."/>
            <person name="Alfaro M."/>
            <person name="Sun H."/>
            <person name="Tritt A."/>
            <person name="Yoshinaga Y."/>
            <person name="Zwiers L.-H."/>
            <person name="Turgeon B."/>
            <person name="Goodwin S."/>
            <person name="Spatafora J."/>
            <person name="Crous P."/>
            <person name="Grigoriev I."/>
        </authorList>
    </citation>
    <scope>NUCLEOTIDE SEQUENCE</scope>
    <source>
        <strain evidence="5">CBS 109.77</strain>
    </source>
</reference>
<dbReference type="InterPro" id="IPR045851">
    <property type="entry name" value="AMP-bd_C_sf"/>
</dbReference>